<evidence type="ECO:0000313" key="4">
    <source>
        <dbReference type="Proteomes" id="UP001601948"/>
    </source>
</evidence>
<dbReference type="Pfam" id="PF13276">
    <property type="entry name" value="HTH_21"/>
    <property type="match status" value="1"/>
</dbReference>
<dbReference type="PANTHER" id="PTHR46889:SF5">
    <property type="entry name" value="INTEGRASE PROTEIN"/>
    <property type="match status" value="1"/>
</dbReference>
<comment type="function">
    <text evidence="1">Involved in the transposition of the insertion sequence.</text>
</comment>
<dbReference type="Proteomes" id="UP001601948">
    <property type="component" value="Unassembled WGS sequence"/>
</dbReference>
<dbReference type="InterPro" id="IPR036397">
    <property type="entry name" value="RNaseH_sf"/>
</dbReference>
<dbReference type="InterPro" id="IPR025948">
    <property type="entry name" value="HTH-like_dom"/>
</dbReference>
<accession>A0ABW6R8V1</accession>
<sequence length="306" mass="33653">MAAECAGSDVLTTAGRTARSDRSSVGRMARLLEVSRAGFYQWVKRSTTMALTDRQQRRVDLEGKILTAHRDSGGVYGSPRITAELRAAGEVVSEKTVAKIMAEIGVTGISPRTFKTRTTIVDPGASFPPDLVDREFDRGRVDAVWSTDITYLSCGGIDMYLCAVRDEHSKKVLGWAVADHMRVELATAAVEMAVKTRRGHRRGTILHSDRGSQYTADAMAQACGLHGLRRSMGATGICWDNAGAESLWSSFKHEYYYRHVFATRSELVAAVDNWISFYNTTRRHSSIGMLSPDDYEKSLTAATEAA</sequence>
<dbReference type="SUPFAM" id="SSF53098">
    <property type="entry name" value="Ribonuclease H-like"/>
    <property type="match status" value="1"/>
</dbReference>
<keyword evidence="4" id="KW-1185">Reference proteome</keyword>
<dbReference type="NCBIfam" id="NF033516">
    <property type="entry name" value="transpos_IS3"/>
    <property type="match status" value="1"/>
</dbReference>
<evidence type="ECO:0000256" key="1">
    <source>
        <dbReference type="ARBA" id="ARBA00002286"/>
    </source>
</evidence>
<dbReference type="InterPro" id="IPR001584">
    <property type="entry name" value="Integrase_cat-core"/>
</dbReference>
<gene>
    <name evidence="3" type="ORF">ACFYV7_40520</name>
</gene>
<feature type="domain" description="Integrase catalytic" evidence="2">
    <location>
        <begin position="124"/>
        <end position="300"/>
    </location>
</feature>
<reference evidence="3 4" key="1">
    <citation type="submission" date="2024-10" db="EMBL/GenBank/DDBJ databases">
        <title>The Natural Products Discovery Center: Release of the First 8490 Sequenced Strains for Exploring Actinobacteria Biosynthetic Diversity.</title>
        <authorList>
            <person name="Kalkreuter E."/>
            <person name="Kautsar S.A."/>
            <person name="Yang D."/>
            <person name="Bader C.D."/>
            <person name="Teijaro C.N."/>
            <person name="Fluegel L."/>
            <person name="Davis C.M."/>
            <person name="Simpson J.R."/>
            <person name="Lauterbach L."/>
            <person name="Steele A.D."/>
            <person name="Gui C."/>
            <person name="Meng S."/>
            <person name="Li G."/>
            <person name="Viehrig K."/>
            <person name="Ye F."/>
            <person name="Su P."/>
            <person name="Kiefer A.F."/>
            <person name="Nichols A."/>
            <person name="Cepeda A.J."/>
            <person name="Yan W."/>
            <person name="Fan B."/>
            <person name="Jiang Y."/>
            <person name="Adhikari A."/>
            <person name="Zheng C.-J."/>
            <person name="Schuster L."/>
            <person name="Cowan T.M."/>
            <person name="Smanski M.J."/>
            <person name="Chevrette M.G."/>
            <person name="De Carvalho L.P.S."/>
            <person name="Shen B."/>
        </authorList>
    </citation>
    <scope>NUCLEOTIDE SEQUENCE [LARGE SCALE GENOMIC DNA]</scope>
    <source>
        <strain evidence="3 4">NPDC003040</strain>
    </source>
</reference>
<name>A0ABW6R8V1_9NOCA</name>
<dbReference type="Gene3D" id="3.30.420.10">
    <property type="entry name" value="Ribonuclease H-like superfamily/Ribonuclease H"/>
    <property type="match status" value="1"/>
</dbReference>
<organism evidence="3 4">
    <name type="scientific">Nocardia suismassiliense</name>
    <dbReference type="NCBI Taxonomy" id="2077092"/>
    <lineage>
        <taxon>Bacteria</taxon>
        <taxon>Bacillati</taxon>
        <taxon>Actinomycetota</taxon>
        <taxon>Actinomycetes</taxon>
        <taxon>Mycobacteriales</taxon>
        <taxon>Nocardiaceae</taxon>
        <taxon>Nocardia</taxon>
    </lineage>
</organism>
<dbReference type="PROSITE" id="PS50994">
    <property type="entry name" value="INTEGRASE"/>
    <property type="match status" value="1"/>
</dbReference>
<dbReference type="PANTHER" id="PTHR46889">
    <property type="entry name" value="TRANSPOSASE INSF FOR INSERTION SEQUENCE IS3B-RELATED"/>
    <property type="match status" value="1"/>
</dbReference>
<dbReference type="InterPro" id="IPR048020">
    <property type="entry name" value="Transpos_IS3"/>
</dbReference>
<dbReference type="Pfam" id="PF13333">
    <property type="entry name" value="rve_2"/>
    <property type="match status" value="1"/>
</dbReference>
<dbReference type="EMBL" id="JBIAPI010000027">
    <property type="protein sequence ID" value="MFF3229130.1"/>
    <property type="molecule type" value="Genomic_DNA"/>
</dbReference>
<dbReference type="Pfam" id="PF00665">
    <property type="entry name" value="rve"/>
    <property type="match status" value="1"/>
</dbReference>
<dbReference type="RefSeq" id="WP_387726652.1">
    <property type="nucleotide sequence ID" value="NZ_JBIAPI010000027.1"/>
</dbReference>
<dbReference type="InterPro" id="IPR050900">
    <property type="entry name" value="Transposase_IS3/IS150/IS904"/>
</dbReference>
<evidence type="ECO:0000313" key="3">
    <source>
        <dbReference type="EMBL" id="MFF3229130.1"/>
    </source>
</evidence>
<evidence type="ECO:0000259" key="2">
    <source>
        <dbReference type="PROSITE" id="PS50994"/>
    </source>
</evidence>
<comment type="caution">
    <text evidence="3">The sequence shown here is derived from an EMBL/GenBank/DDBJ whole genome shotgun (WGS) entry which is preliminary data.</text>
</comment>
<dbReference type="InterPro" id="IPR012337">
    <property type="entry name" value="RNaseH-like_sf"/>
</dbReference>
<protein>
    <submittedName>
        <fullName evidence="3">IS3 family transposase</fullName>
    </submittedName>
</protein>
<proteinExistence type="predicted"/>